<keyword evidence="2" id="KW-1185">Reference proteome</keyword>
<gene>
    <name evidence="1" type="ORF">B0T18DRAFT_392304</name>
</gene>
<protein>
    <submittedName>
        <fullName evidence="1">Uncharacterized protein</fullName>
    </submittedName>
</protein>
<dbReference type="AlphaFoldDB" id="A0AA40K2G4"/>
<accession>A0AA40K2G4</accession>
<proteinExistence type="predicted"/>
<sequence>MSGPGATNFIPDVFGDDDSKWYACLDACGIAPTTQARTMAPRFTYIRRTRSCLEWLREIIQMQYDCYEETTDRKLNTLSHIAAFEQTTWRNKDLEKSVVHDINFICDLEAMEEGVAEEFAAYAKHRSVHSPIIIIMSSIHFDVLGRLTSQNALFLSAGTNWMQWRLQEYDEAVVVVGPASCKPTAAWTAIESWEHVSRDFVFSVEPSGRPGKEIHVPL</sequence>
<name>A0AA40K2G4_9PEZI</name>
<reference evidence="1" key="1">
    <citation type="submission" date="2023-06" db="EMBL/GenBank/DDBJ databases">
        <title>Genome-scale phylogeny and comparative genomics of the fungal order Sordariales.</title>
        <authorList>
            <consortium name="Lawrence Berkeley National Laboratory"/>
            <person name="Hensen N."/>
            <person name="Bonometti L."/>
            <person name="Westerberg I."/>
            <person name="Brannstrom I.O."/>
            <person name="Guillou S."/>
            <person name="Cros-Aarteil S."/>
            <person name="Calhoun S."/>
            <person name="Haridas S."/>
            <person name="Kuo A."/>
            <person name="Mondo S."/>
            <person name="Pangilinan J."/>
            <person name="Riley R."/>
            <person name="LaButti K."/>
            <person name="Andreopoulos B."/>
            <person name="Lipzen A."/>
            <person name="Chen C."/>
            <person name="Yanf M."/>
            <person name="Daum C."/>
            <person name="Ng V."/>
            <person name="Clum A."/>
            <person name="Steindorff A."/>
            <person name="Ohm R."/>
            <person name="Martin F."/>
            <person name="Silar P."/>
            <person name="Natvig D."/>
            <person name="Lalanne C."/>
            <person name="Gautier V."/>
            <person name="Ament-velasquez S.L."/>
            <person name="Kruys A."/>
            <person name="Hutchinson M.I."/>
            <person name="Powell A.J."/>
            <person name="Barry K."/>
            <person name="Miller A.N."/>
            <person name="Grigoriev I.V."/>
            <person name="Debuchy R."/>
            <person name="Gladieux P."/>
            <person name="Thoren M.H."/>
            <person name="Johannesson H."/>
        </authorList>
    </citation>
    <scope>NUCLEOTIDE SEQUENCE</scope>
    <source>
        <strain evidence="1">SMH3187-1</strain>
    </source>
</reference>
<dbReference type="EMBL" id="JAUKUD010000005">
    <property type="protein sequence ID" value="KAK0743549.1"/>
    <property type="molecule type" value="Genomic_DNA"/>
</dbReference>
<dbReference type="Proteomes" id="UP001172155">
    <property type="component" value="Unassembled WGS sequence"/>
</dbReference>
<comment type="caution">
    <text evidence="1">The sequence shown here is derived from an EMBL/GenBank/DDBJ whole genome shotgun (WGS) entry which is preliminary data.</text>
</comment>
<evidence type="ECO:0000313" key="1">
    <source>
        <dbReference type="EMBL" id="KAK0743549.1"/>
    </source>
</evidence>
<evidence type="ECO:0000313" key="2">
    <source>
        <dbReference type="Proteomes" id="UP001172155"/>
    </source>
</evidence>
<organism evidence="1 2">
    <name type="scientific">Schizothecium vesticola</name>
    <dbReference type="NCBI Taxonomy" id="314040"/>
    <lineage>
        <taxon>Eukaryota</taxon>
        <taxon>Fungi</taxon>
        <taxon>Dikarya</taxon>
        <taxon>Ascomycota</taxon>
        <taxon>Pezizomycotina</taxon>
        <taxon>Sordariomycetes</taxon>
        <taxon>Sordariomycetidae</taxon>
        <taxon>Sordariales</taxon>
        <taxon>Schizotheciaceae</taxon>
        <taxon>Schizothecium</taxon>
    </lineage>
</organism>